<dbReference type="Proteomes" id="UP001177670">
    <property type="component" value="Unassembled WGS sequence"/>
</dbReference>
<organism evidence="1 2">
    <name type="scientific">Melipona bicolor</name>
    <dbReference type="NCBI Taxonomy" id="60889"/>
    <lineage>
        <taxon>Eukaryota</taxon>
        <taxon>Metazoa</taxon>
        <taxon>Ecdysozoa</taxon>
        <taxon>Arthropoda</taxon>
        <taxon>Hexapoda</taxon>
        <taxon>Insecta</taxon>
        <taxon>Pterygota</taxon>
        <taxon>Neoptera</taxon>
        <taxon>Endopterygota</taxon>
        <taxon>Hymenoptera</taxon>
        <taxon>Apocrita</taxon>
        <taxon>Aculeata</taxon>
        <taxon>Apoidea</taxon>
        <taxon>Anthophila</taxon>
        <taxon>Apidae</taxon>
        <taxon>Melipona</taxon>
    </lineage>
</organism>
<name>A0AA40GGF3_9HYME</name>
<keyword evidence="2" id="KW-1185">Reference proteome</keyword>
<proteinExistence type="predicted"/>
<dbReference type="AlphaFoldDB" id="A0AA40GGF3"/>
<dbReference type="EMBL" id="JAHYIQ010000001">
    <property type="protein sequence ID" value="KAK1137381.1"/>
    <property type="molecule type" value="Genomic_DNA"/>
</dbReference>
<comment type="caution">
    <text evidence="1">The sequence shown here is derived from an EMBL/GenBank/DDBJ whole genome shotgun (WGS) entry which is preliminary data.</text>
</comment>
<reference evidence="1" key="1">
    <citation type="submission" date="2021-10" db="EMBL/GenBank/DDBJ databases">
        <title>Melipona bicolor Genome sequencing and assembly.</title>
        <authorList>
            <person name="Araujo N.S."/>
            <person name="Arias M.C."/>
        </authorList>
    </citation>
    <scope>NUCLEOTIDE SEQUENCE</scope>
    <source>
        <strain evidence="1">USP_2M_L1-L4_2017</strain>
        <tissue evidence="1">Whole body</tissue>
    </source>
</reference>
<gene>
    <name evidence="1" type="ORF">K0M31_001893</name>
</gene>
<evidence type="ECO:0000313" key="1">
    <source>
        <dbReference type="EMBL" id="KAK1137381.1"/>
    </source>
</evidence>
<protein>
    <submittedName>
        <fullName evidence="1">Uncharacterized protein</fullName>
    </submittedName>
</protein>
<sequence>MADGMTKRLKMTHNRYIKILHGHNIVRELKDCYVHMLTLRYRHMFQKERDSMDDLVSAQDVAEDNDINSQWFHLIDKTTTYEIQLKLEKIESIIYDLLEM</sequence>
<accession>A0AA40GGF3</accession>
<evidence type="ECO:0000313" key="2">
    <source>
        <dbReference type="Proteomes" id="UP001177670"/>
    </source>
</evidence>